<feature type="domain" description="Thioredoxin" evidence="5">
    <location>
        <begin position="19"/>
        <end position="209"/>
    </location>
</feature>
<feature type="chain" id="PRO_5045559513" description="Thiol:disulfide interchange protein" evidence="4">
    <location>
        <begin position="23"/>
        <end position="217"/>
    </location>
</feature>
<accession>A0ABP9LPW2</accession>
<name>A0ABP9LPW2_9GAMM</name>
<comment type="subcellular location">
    <subcellularLocation>
        <location evidence="3">Periplasm</location>
    </subcellularLocation>
</comment>
<organism evidence="6 7">
    <name type="scientific">Lysobacter panacisoli</name>
    <dbReference type="NCBI Taxonomy" id="1255263"/>
    <lineage>
        <taxon>Bacteria</taxon>
        <taxon>Pseudomonadati</taxon>
        <taxon>Pseudomonadota</taxon>
        <taxon>Gammaproteobacteria</taxon>
        <taxon>Lysobacterales</taxon>
        <taxon>Lysobacteraceae</taxon>
        <taxon>Lysobacter</taxon>
    </lineage>
</organism>
<dbReference type="RefSeq" id="WP_158983785.1">
    <property type="nucleotide sequence ID" value="NZ_BAABKY010000006.1"/>
</dbReference>
<dbReference type="InterPro" id="IPR012336">
    <property type="entry name" value="Thioredoxin-like_fold"/>
</dbReference>
<proteinExistence type="inferred from homology"/>
<evidence type="ECO:0000256" key="4">
    <source>
        <dbReference type="SAM" id="SignalP"/>
    </source>
</evidence>
<dbReference type="Gene3D" id="3.40.30.10">
    <property type="entry name" value="Glutaredoxin"/>
    <property type="match status" value="1"/>
</dbReference>
<comment type="similarity">
    <text evidence="3">Belongs to the thioredoxin family.</text>
</comment>
<dbReference type="PIRSF" id="PIRSF001488">
    <property type="entry name" value="Tdi_protein"/>
    <property type="match status" value="1"/>
</dbReference>
<dbReference type="InterPro" id="IPR013766">
    <property type="entry name" value="Thioredoxin_domain"/>
</dbReference>
<dbReference type="PANTHER" id="PTHR35891">
    <property type="entry name" value="THIOL:DISULFIDE INTERCHANGE PROTEIN DSBA"/>
    <property type="match status" value="1"/>
</dbReference>
<reference evidence="7" key="1">
    <citation type="journal article" date="2019" name="Int. J. Syst. Evol. Microbiol.">
        <title>The Global Catalogue of Microorganisms (GCM) 10K type strain sequencing project: providing services to taxonomists for standard genome sequencing and annotation.</title>
        <authorList>
            <consortium name="The Broad Institute Genomics Platform"/>
            <consortium name="The Broad Institute Genome Sequencing Center for Infectious Disease"/>
            <person name="Wu L."/>
            <person name="Ma J."/>
        </authorList>
    </citation>
    <scope>NUCLEOTIDE SEQUENCE [LARGE SCALE GENOMIC DNA]</scope>
    <source>
        <strain evidence="7">JCM 19212</strain>
    </source>
</reference>
<dbReference type="PANTHER" id="PTHR35891:SF2">
    <property type="entry name" value="THIOL:DISULFIDE INTERCHANGE PROTEIN DSBA"/>
    <property type="match status" value="1"/>
</dbReference>
<dbReference type="EMBL" id="BAABKY010000006">
    <property type="protein sequence ID" value="GAA5083069.1"/>
    <property type="molecule type" value="Genomic_DNA"/>
</dbReference>
<dbReference type="Proteomes" id="UP001501083">
    <property type="component" value="Unassembled WGS sequence"/>
</dbReference>
<comment type="caution">
    <text evidence="6">The sequence shown here is derived from an EMBL/GenBank/DDBJ whole genome shotgun (WGS) entry which is preliminary data.</text>
</comment>
<evidence type="ECO:0000256" key="1">
    <source>
        <dbReference type="ARBA" id="ARBA00022729"/>
    </source>
</evidence>
<keyword evidence="1 4" id="KW-0732">Signal</keyword>
<protein>
    <recommendedName>
        <fullName evidence="3">Thiol:disulfide interchange protein</fullName>
    </recommendedName>
</protein>
<dbReference type="InterPro" id="IPR036249">
    <property type="entry name" value="Thioredoxin-like_sf"/>
</dbReference>
<dbReference type="InterPro" id="IPR023205">
    <property type="entry name" value="DsbA/DsbL"/>
</dbReference>
<dbReference type="CDD" id="cd03019">
    <property type="entry name" value="DsbA_DsbA"/>
    <property type="match status" value="1"/>
</dbReference>
<sequence>MIRRSLLRSLLLLALLPLAALAADAPRVIVEGTDYEVIPEGTPFTKVKGKVEVVEVFGYTCPHCAHFQPQVAAWARKNAKQVNFVPLAAPFGGYWMPYAKAYYAAQVLGVAEKSHDAMFLALHTDGTLPIRNATETEIAPFYARYGVDPAKFAAAYNGAEADTRLRKAGDFIQRSGVDSTPTLVVAGKYRVTGGSGFQDSLRIADALIARERAGKTR</sequence>
<feature type="signal peptide" evidence="4">
    <location>
        <begin position="1"/>
        <end position="22"/>
    </location>
</feature>
<evidence type="ECO:0000256" key="3">
    <source>
        <dbReference type="PIRNR" id="PIRNR001488"/>
    </source>
</evidence>
<evidence type="ECO:0000259" key="5">
    <source>
        <dbReference type="PROSITE" id="PS51352"/>
    </source>
</evidence>
<dbReference type="InterPro" id="IPR017937">
    <property type="entry name" value="Thioredoxin_CS"/>
</dbReference>
<dbReference type="SUPFAM" id="SSF52833">
    <property type="entry name" value="Thioredoxin-like"/>
    <property type="match status" value="1"/>
</dbReference>
<dbReference type="PROSITE" id="PS00194">
    <property type="entry name" value="THIOREDOXIN_1"/>
    <property type="match status" value="1"/>
</dbReference>
<keyword evidence="3" id="KW-1015">Disulfide bond</keyword>
<evidence type="ECO:0000313" key="6">
    <source>
        <dbReference type="EMBL" id="GAA5083069.1"/>
    </source>
</evidence>
<keyword evidence="2" id="KW-0676">Redox-active center</keyword>
<gene>
    <name evidence="6" type="ORF">GCM10025759_35600</name>
</gene>
<dbReference type="Pfam" id="PF13462">
    <property type="entry name" value="Thioredoxin_4"/>
    <property type="match status" value="1"/>
</dbReference>
<keyword evidence="3" id="KW-0574">Periplasm</keyword>
<evidence type="ECO:0000256" key="2">
    <source>
        <dbReference type="ARBA" id="ARBA00023284"/>
    </source>
</evidence>
<evidence type="ECO:0000313" key="7">
    <source>
        <dbReference type="Proteomes" id="UP001501083"/>
    </source>
</evidence>
<keyword evidence="7" id="KW-1185">Reference proteome</keyword>
<dbReference type="InterPro" id="IPR050824">
    <property type="entry name" value="Thiol_disulfide_DsbA"/>
</dbReference>
<dbReference type="PROSITE" id="PS51352">
    <property type="entry name" value="THIOREDOXIN_2"/>
    <property type="match status" value="1"/>
</dbReference>